<evidence type="ECO:0000256" key="1">
    <source>
        <dbReference type="ARBA" id="ARBA00023015"/>
    </source>
</evidence>
<keyword evidence="2" id="KW-0238">DNA-binding</keyword>
<dbReference type="GO" id="GO:0003700">
    <property type="term" value="F:DNA-binding transcription factor activity"/>
    <property type="evidence" value="ECO:0007669"/>
    <property type="project" value="InterPro"/>
</dbReference>
<dbReference type="PATRIC" id="fig|931089.4.peg.2728"/>
<name>A0A0M4CFQ9_9CORY</name>
<dbReference type="PROSITE" id="PS01117">
    <property type="entry name" value="HTH_MARR_1"/>
    <property type="match status" value="1"/>
</dbReference>
<dbReference type="SUPFAM" id="SSF46785">
    <property type="entry name" value="Winged helix' DNA-binding domain"/>
    <property type="match status" value="1"/>
</dbReference>
<reference evidence="5 6" key="1">
    <citation type="submission" date="2014-08" db="EMBL/GenBank/DDBJ databases">
        <title>Complete genome sequence of Corynebacterium deserti GIMN1.010 (=DSM 45689), isolated from desert sand in western China.</title>
        <authorList>
            <person name="Ruckert C."/>
            <person name="Albersmeier A."/>
            <person name="Kalinowski J."/>
        </authorList>
    </citation>
    <scope>NUCLEOTIDE SEQUENCE [LARGE SCALE GENOMIC DNA]</scope>
    <source>
        <strain evidence="5 6">GIMN1.010</strain>
    </source>
</reference>
<dbReference type="EMBL" id="CP009220">
    <property type="protein sequence ID" value="ALC07028.1"/>
    <property type="molecule type" value="Genomic_DNA"/>
</dbReference>
<dbReference type="PANTHER" id="PTHR42756:SF1">
    <property type="entry name" value="TRANSCRIPTIONAL REPRESSOR OF EMRAB OPERON"/>
    <property type="match status" value="1"/>
</dbReference>
<dbReference type="Pfam" id="PF01047">
    <property type="entry name" value="MarR"/>
    <property type="match status" value="1"/>
</dbReference>
<dbReference type="PRINTS" id="PR00598">
    <property type="entry name" value="HTHMARR"/>
</dbReference>
<dbReference type="InterPro" id="IPR000835">
    <property type="entry name" value="HTH_MarR-typ"/>
</dbReference>
<dbReference type="Proteomes" id="UP000068067">
    <property type="component" value="Chromosome"/>
</dbReference>
<dbReference type="InterPro" id="IPR023187">
    <property type="entry name" value="Tscrpt_reg_MarR-type_CS"/>
</dbReference>
<dbReference type="InterPro" id="IPR036388">
    <property type="entry name" value="WH-like_DNA-bd_sf"/>
</dbReference>
<keyword evidence="1" id="KW-0805">Transcription regulation</keyword>
<dbReference type="InterPro" id="IPR036390">
    <property type="entry name" value="WH_DNA-bd_sf"/>
</dbReference>
<gene>
    <name evidence="5" type="ORF">CDES_13490</name>
</gene>
<evidence type="ECO:0000256" key="2">
    <source>
        <dbReference type="ARBA" id="ARBA00023125"/>
    </source>
</evidence>
<dbReference type="AlphaFoldDB" id="A0A0M4CFQ9"/>
<accession>A0A0M4CFQ9</accession>
<feature type="domain" description="HTH marR-type" evidence="4">
    <location>
        <begin position="10"/>
        <end position="145"/>
    </location>
</feature>
<proteinExistence type="predicted"/>
<keyword evidence="3" id="KW-0804">Transcription</keyword>
<organism evidence="5 6">
    <name type="scientific">Corynebacterium deserti GIMN1.010</name>
    <dbReference type="NCBI Taxonomy" id="931089"/>
    <lineage>
        <taxon>Bacteria</taxon>
        <taxon>Bacillati</taxon>
        <taxon>Actinomycetota</taxon>
        <taxon>Actinomycetes</taxon>
        <taxon>Mycobacteriales</taxon>
        <taxon>Corynebacteriaceae</taxon>
        <taxon>Corynebacterium</taxon>
    </lineage>
</organism>
<evidence type="ECO:0000313" key="6">
    <source>
        <dbReference type="Proteomes" id="UP000068067"/>
    </source>
</evidence>
<dbReference type="RefSeq" id="WP_082353467.1">
    <property type="nucleotide sequence ID" value="NZ_CP009220.1"/>
</dbReference>
<dbReference type="SMART" id="SM00347">
    <property type="entry name" value="HTH_MARR"/>
    <property type="match status" value="1"/>
</dbReference>
<dbReference type="PROSITE" id="PS50995">
    <property type="entry name" value="HTH_MARR_2"/>
    <property type="match status" value="1"/>
</dbReference>
<evidence type="ECO:0000313" key="5">
    <source>
        <dbReference type="EMBL" id="ALC07028.1"/>
    </source>
</evidence>
<evidence type="ECO:0000256" key="3">
    <source>
        <dbReference type="ARBA" id="ARBA00023163"/>
    </source>
</evidence>
<evidence type="ECO:0000259" key="4">
    <source>
        <dbReference type="PROSITE" id="PS50995"/>
    </source>
</evidence>
<sequence>MLGDMTELNAQELAVRVRPALTKLYVLYFRRSTNSDLSGPQLTILSRLEENGPSRISRIAELEDIRMPTASNALHQLEQLGLVERIRDTKDRRGVQVQLTDHGRKELERVNNERNAEMARMLENLTPEQLARTEELVDIITELADVYGDWKETESGS</sequence>
<dbReference type="STRING" id="931089.CDES_13490"/>
<dbReference type="KEGG" id="cdx:CDES_13490"/>
<protein>
    <submittedName>
        <fullName evidence="5">Transcriptional regulator</fullName>
    </submittedName>
</protein>
<keyword evidence="6" id="KW-1185">Reference proteome</keyword>
<dbReference type="GO" id="GO:0003677">
    <property type="term" value="F:DNA binding"/>
    <property type="evidence" value="ECO:0007669"/>
    <property type="project" value="UniProtKB-KW"/>
</dbReference>
<dbReference type="Gene3D" id="1.10.10.10">
    <property type="entry name" value="Winged helix-like DNA-binding domain superfamily/Winged helix DNA-binding domain"/>
    <property type="match status" value="1"/>
</dbReference>
<dbReference type="PANTHER" id="PTHR42756">
    <property type="entry name" value="TRANSCRIPTIONAL REGULATOR, MARR"/>
    <property type="match status" value="1"/>
</dbReference>